<dbReference type="AlphaFoldDB" id="A0AAD7S7F1"/>
<comment type="caution">
    <text evidence="10">The sequence shown here is derived from an EMBL/GenBank/DDBJ whole genome shotgun (WGS) entry which is preliminary data.</text>
</comment>
<evidence type="ECO:0000256" key="6">
    <source>
        <dbReference type="ARBA" id="ARBA00023170"/>
    </source>
</evidence>
<evidence type="ECO:0000256" key="5">
    <source>
        <dbReference type="ARBA" id="ARBA00023136"/>
    </source>
</evidence>
<dbReference type="SUPFAM" id="SSF81321">
    <property type="entry name" value="Family A G protein-coupled receptor-like"/>
    <property type="match status" value="1"/>
</dbReference>
<dbReference type="GO" id="GO:0005886">
    <property type="term" value="C:plasma membrane"/>
    <property type="evidence" value="ECO:0007669"/>
    <property type="project" value="TreeGrafter"/>
</dbReference>
<keyword evidence="3 8" id="KW-1133">Transmembrane helix</keyword>
<evidence type="ECO:0000256" key="2">
    <source>
        <dbReference type="ARBA" id="ARBA00022692"/>
    </source>
</evidence>
<keyword evidence="11" id="KW-1185">Reference proteome</keyword>
<evidence type="ECO:0000259" key="9">
    <source>
        <dbReference type="PROSITE" id="PS50262"/>
    </source>
</evidence>
<proteinExistence type="predicted"/>
<keyword evidence="4" id="KW-0297">G-protein coupled receptor</keyword>
<evidence type="ECO:0000256" key="8">
    <source>
        <dbReference type="SAM" id="Phobius"/>
    </source>
</evidence>
<feature type="transmembrane region" description="Helical" evidence="8">
    <location>
        <begin position="240"/>
        <end position="262"/>
    </location>
</feature>
<feature type="transmembrane region" description="Helical" evidence="8">
    <location>
        <begin position="274"/>
        <end position="295"/>
    </location>
</feature>
<keyword evidence="7" id="KW-0807">Transducer</keyword>
<feature type="transmembrane region" description="Helical" evidence="8">
    <location>
        <begin position="67"/>
        <end position="91"/>
    </location>
</feature>
<dbReference type="PRINTS" id="PR00237">
    <property type="entry name" value="GPCRRHODOPSN"/>
</dbReference>
<dbReference type="PANTHER" id="PTHR45695:SF9">
    <property type="entry name" value="LEUCOKININ RECEPTOR"/>
    <property type="match status" value="1"/>
</dbReference>
<organism evidence="10 11">
    <name type="scientific">Aldrovandia affinis</name>
    <dbReference type="NCBI Taxonomy" id="143900"/>
    <lineage>
        <taxon>Eukaryota</taxon>
        <taxon>Metazoa</taxon>
        <taxon>Chordata</taxon>
        <taxon>Craniata</taxon>
        <taxon>Vertebrata</taxon>
        <taxon>Euteleostomi</taxon>
        <taxon>Actinopterygii</taxon>
        <taxon>Neopterygii</taxon>
        <taxon>Teleostei</taxon>
        <taxon>Notacanthiformes</taxon>
        <taxon>Halosauridae</taxon>
        <taxon>Aldrovandia</taxon>
    </lineage>
</organism>
<dbReference type="PROSITE" id="PS50262">
    <property type="entry name" value="G_PROTEIN_RECEP_F1_2"/>
    <property type="match status" value="1"/>
</dbReference>
<dbReference type="EMBL" id="JAINUG010000101">
    <property type="protein sequence ID" value="KAJ8397072.1"/>
    <property type="molecule type" value="Genomic_DNA"/>
</dbReference>
<sequence length="342" mass="37109">MAYGEDVAWSVPRGEAARVWQMQRAVVPLLDALIMLTGVVGHGLVVLILAGRRRRRAQQPARGTDTLLLALSAADLLLLACLPFHTAAIALGHWPFGEFMCKAVSFLGVACSSASVFSLSALAVTRYLTVVHPTWAFRSLVRRRLRLVAAALWLPAAALAAPQFAIRTVGSSTQLSCFAFLSDVSQLVYGTGLFLVAFALPLVVIVLMYGKIYCFLRRARTTGHAPQLERYQSQVTHTSALLVVVFTLCWLPSYALMFSLVGETLASTPSYRDVAIFARLLASSSTVANPVLYVFMSNKFRKDLMALGRGRCRAWGGGGGCWSRRDAVHPLNPAELGNPPQG</sequence>
<dbReference type="PANTHER" id="PTHR45695">
    <property type="entry name" value="LEUCOKININ RECEPTOR-RELATED"/>
    <property type="match status" value="1"/>
</dbReference>
<dbReference type="Gene3D" id="1.20.1070.10">
    <property type="entry name" value="Rhodopsin 7-helix transmembrane proteins"/>
    <property type="match status" value="1"/>
</dbReference>
<keyword evidence="5 8" id="KW-0472">Membrane</keyword>
<keyword evidence="6" id="KW-0675">Receptor</keyword>
<evidence type="ECO:0000256" key="3">
    <source>
        <dbReference type="ARBA" id="ARBA00022989"/>
    </source>
</evidence>
<dbReference type="InterPro" id="IPR000276">
    <property type="entry name" value="GPCR_Rhodpsn"/>
</dbReference>
<feature type="transmembrane region" description="Helical" evidence="8">
    <location>
        <begin position="186"/>
        <end position="210"/>
    </location>
</feature>
<dbReference type="Proteomes" id="UP001221898">
    <property type="component" value="Unassembled WGS sequence"/>
</dbReference>
<evidence type="ECO:0000313" key="10">
    <source>
        <dbReference type="EMBL" id="KAJ8397072.1"/>
    </source>
</evidence>
<evidence type="ECO:0000313" key="11">
    <source>
        <dbReference type="Proteomes" id="UP001221898"/>
    </source>
</evidence>
<name>A0AAD7S7F1_9TELE</name>
<feature type="transmembrane region" description="Helical" evidence="8">
    <location>
        <begin position="103"/>
        <end position="124"/>
    </location>
</feature>
<reference evidence="10" key="1">
    <citation type="journal article" date="2023" name="Science">
        <title>Genome structures resolve the early diversification of teleost fishes.</title>
        <authorList>
            <person name="Parey E."/>
            <person name="Louis A."/>
            <person name="Montfort J."/>
            <person name="Bouchez O."/>
            <person name="Roques C."/>
            <person name="Iampietro C."/>
            <person name="Lluch J."/>
            <person name="Castinel A."/>
            <person name="Donnadieu C."/>
            <person name="Desvignes T."/>
            <person name="Floi Bucao C."/>
            <person name="Jouanno E."/>
            <person name="Wen M."/>
            <person name="Mejri S."/>
            <person name="Dirks R."/>
            <person name="Jansen H."/>
            <person name="Henkel C."/>
            <person name="Chen W.J."/>
            <person name="Zahm M."/>
            <person name="Cabau C."/>
            <person name="Klopp C."/>
            <person name="Thompson A.W."/>
            <person name="Robinson-Rechavi M."/>
            <person name="Braasch I."/>
            <person name="Lecointre G."/>
            <person name="Bobe J."/>
            <person name="Postlethwait J.H."/>
            <person name="Berthelot C."/>
            <person name="Roest Crollius H."/>
            <person name="Guiguen Y."/>
        </authorList>
    </citation>
    <scope>NUCLEOTIDE SEQUENCE</scope>
    <source>
        <strain evidence="10">NC1722</strain>
    </source>
</reference>
<gene>
    <name evidence="10" type="ORF">AAFF_G00011260</name>
</gene>
<feature type="transmembrane region" description="Helical" evidence="8">
    <location>
        <begin position="145"/>
        <end position="166"/>
    </location>
</feature>
<feature type="transmembrane region" description="Helical" evidence="8">
    <location>
        <begin position="32"/>
        <end position="51"/>
    </location>
</feature>
<dbReference type="Pfam" id="PF00001">
    <property type="entry name" value="7tm_1"/>
    <property type="match status" value="1"/>
</dbReference>
<evidence type="ECO:0000256" key="7">
    <source>
        <dbReference type="ARBA" id="ARBA00023224"/>
    </source>
</evidence>
<evidence type="ECO:0000256" key="1">
    <source>
        <dbReference type="ARBA" id="ARBA00004141"/>
    </source>
</evidence>
<keyword evidence="2 8" id="KW-0812">Transmembrane</keyword>
<accession>A0AAD7S7F1</accession>
<comment type="subcellular location">
    <subcellularLocation>
        <location evidence="1">Membrane</location>
        <topology evidence="1">Multi-pass membrane protein</topology>
    </subcellularLocation>
</comment>
<dbReference type="GO" id="GO:0004930">
    <property type="term" value="F:G protein-coupled receptor activity"/>
    <property type="evidence" value="ECO:0007669"/>
    <property type="project" value="UniProtKB-KW"/>
</dbReference>
<evidence type="ECO:0000256" key="4">
    <source>
        <dbReference type="ARBA" id="ARBA00023040"/>
    </source>
</evidence>
<feature type="domain" description="G-protein coupled receptors family 1 profile" evidence="9">
    <location>
        <begin position="41"/>
        <end position="293"/>
    </location>
</feature>
<protein>
    <recommendedName>
        <fullName evidence="9">G-protein coupled receptors family 1 profile domain-containing protein</fullName>
    </recommendedName>
</protein>
<dbReference type="InterPro" id="IPR017452">
    <property type="entry name" value="GPCR_Rhodpsn_7TM"/>
</dbReference>